<gene>
    <name evidence="7" type="primary">rpoE</name>
    <name evidence="7" type="ORF">GLIP_2702</name>
</gene>
<comment type="similarity">
    <text evidence="1">Belongs to the sigma-70 factor family. ECF subfamily.</text>
</comment>
<dbReference type="RefSeq" id="WP_008845129.1">
    <property type="nucleotide sequence ID" value="NZ_BAEN01000051.1"/>
</dbReference>
<dbReference type="InterPro" id="IPR039425">
    <property type="entry name" value="RNA_pol_sigma-70-like"/>
</dbReference>
<protein>
    <submittedName>
        <fullName evidence="7">RNA polymerase sigma-70 factor, ECF subfamily</fullName>
    </submittedName>
</protein>
<reference evidence="7 8" key="1">
    <citation type="journal article" date="2017" name="Antonie Van Leeuwenhoek">
        <title>Rhizobium rhizosphaerae sp. nov., a novel species isolated from rice rhizosphere.</title>
        <authorList>
            <person name="Zhao J.J."/>
            <person name="Zhang J."/>
            <person name="Zhang R.J."/>
            <person name="Zhang C.W."/>
            <person name="Yin H.Q."/>
            <person name="Zhang X.X."/>
        </authorList>
    </citation>
    <scope>NUCLEOTIDE SEQUENCE [LARGE SCALE GENOMIC DNA]</scope>
    <source>
        <strain evidence="7 8">E3</strain>
    </source>
</reference>
<dbReference type="InterPro" id="IPR013324">
    <property type="entry name" value="RNA_pol_sigma_r3/r4-like"/>
</dbReference>
<dbReference type="InterPro" id="IPR013249">
    <property type="entry name" value="RNA_pol_sigma70_r4_t2"/>
</dbReference>
<dbReference type="NCBIfam" id="TIGR02937">
    <property type="entry name" value="sigma70-ECF"/>
    <property type="match status" value="1"/>
</dbReference>
<evidence type="ECO:0000256" key="4">
    <source>
        <dbReference type="ARBA" id="ARBA00023125"/>
    </source>
</evidence>
<dbReference type="PANTHER" id="PTHR43133:SF8">
    <property type="entry name" value="RNA POLYMERASE SIGMA FACTOR HI_1459-RELATED"/>
    <property type="match status" value="1"/>
</dbReference>
<dbReference type="SUPFAM" id="SSF88659">
    <property type="entry name" value="Sigma3 and sigma4 domains of RNA polymerase sigma factors"/>
    <property type="match status" value="1"/>
</dbReference>
<evidence type="ECO:0000313" key="8">
    <source>
        <dbReference type="Proteomes" id="UP000006334"/>
    </source>
</evidence>
<keyword evidence="3" id="KW-0731">Sigma factor</keyword>
<proteinExistence type="inferred from homology"/>
<dbReference type="EMBL" id="BAEN01000051">
    <property type="protein sequence ID" value="GAC15324.1"/>
    <property type="molecule type" value="Genomic_DNA"/>
</dbReference>
<dbReference type="GO" id="GO:0016987">
    <property type="term" value="F:sigma factor activity"/>
    <property type="evidence" value="ECO:0007669"/>
    <property type="project" value="UniProtKB-KW"/>
</dbReference>
<dbReference type="PANTHER" id="PTHR43133">
    <property type="entry name" value="RNA POLYMERASE ECF-TYPE SIGMA FACTO"/>
    <property type="match status" value="1"/>
</dbReference>
<evidence type="ECO:0000256" key="2">
    <source>
        <dbReference type="ARBA" id="ARBA00023015"/>
    </source>
</evidence>
<dbReference type="eggNOG" id="COG1595">
    <property type="taxonomic scope" value="Bacteria"/>
</dbReference>
<evidence type="ECO:0000256" key="5">
    <source>
        <dbReference type="ARBA" id="ARBA00023163"/>
    </source>
</evidence>
<comment type="caution">
    <text evidence="7">The sequence shown here is derived from an EMBL/GenBank/DDBJ whole genome shotgun (WGS) entry which is preliminary data.</text>
</comment>
<keyword evidence="8" id="KW-1185">Reference proteome</keyword>
<keyword evidence="4" id="KW-0238">DNA-binding</keyword>
<evidence type="ECO:0000256" key="1">
    <source>
        <dbReference type="ARBA" id="ARBA00010641"/>
    </source>
</evidence>
<dbReference type="Gene3D" id="1.10.10.10">
    <property type="entry name" value="Winged helix-like DNA-binding domain superfamily/Winged helix DNA-binding domain"/>
    <property type="match status" value="1"/>
</dbReference>
<evidence type="ECO:0000259" key="6">
    <source>
        <dbReference type="Pfam" id="PF08281"/>
    </source>
</evidence>
<name>K6X3Y8_9ALTE</name>
<sequence length="197" mass="22359">MLIKETSVNAFDDALKEFMMRTKPQLLNMLANMVNVAEAEEILQEAYLKIYLLVSKNPNKQNPLQQLLALQPMLIAMSKNMAISNLRHQKVVSSHIQNSVLMWVESDEAQALSSESTLVQESEREILLQAINQLPPICRQVFVQRKLHAKSHAEIAKMLGISNKTVENHLAKGLMLCRKYVAELNIVEKSQLKVNAR</sequence>
<dbReference type="InterPro" id="IPR036388">
    <property type="entry name" value="WH-like_DNA-bd_sf"/>
</dbReference>
<dbReference type="GO" id="GO:0003677">
    <property type="term" value="F:DNA binding"/>
    <property type="evidence" value="ECO:0007669"/>
    <property type="project" value="UniProtKB-KW"/>
</dbReference>
<dbReference type="InterPro" id="IPR013325">
    <property type="entry name" value="RNA_pol_sigma_r2"/>
</dbReference>
<keyword evidence="5" id="KW-0804">Transcription</keyword>
<dbReference type="AlphaFoldDB" id="K6X3Y8"/>
<feature type="domain" description="RNA polymerase sigma factor 70 region 4 type 2" evidence="6">
    <location>
        <begin position="125"/>
        <end position="176"/>
    </location>
</feature>
<dbReference type="SUPFAM" id="SSF88946">
    <property type="entry name" value="Sigma2 domain of RNA polymerase sigma factors"/>
    <property type="match status" value="1"/>
</dbReference>
<dbReference type="GO" id="GO:0006352">
    <property type="term" value="P:DNA-templated transcription initiation"/>
    <property type="evidence" value="ECO:0007669"/>
    <property type="project" value="InterPro"/>
</dbReference>
<dbReference type="Proteomes" id="UP000006334">
    <property type="component" value="Unassembled WGS sequence"/>
</dbReference>
<dbReference type="OrthoDB" id="6689546at2"/>
<dbReference type="InterPro" id="IPR014284">
    <property type="entry name" value="RNA_pol_sigma-70_dom"/>
</dbReference>
<dbReference type="Gene3D" id="1.10.1740.10">
    <property type="match status" value="1"/>
</dbReference>
<dbReference type="STRING" id="1127673.GLIP_2702"/>
<keyword evidence="2" id="KW-0805">Transcription regulation</keyword>
<organism evidence="7 8">
    <name type="scientific">Aliiglaciecola lipolytica E3</name>
    <dbReference type="NCBI Taxonomy" id="1127673"/>
    <lineage>
        <taxon>Bacteria</taxon>
        <taxon>Pseudomonadati</taxon>
        <taxon>Pseudomonadota</taxon>
        <taxon>Gammaproteobacteria</taxon>
        <taxon>Alteromonadales</taxon>
        <taxon>Alteromonadaceae</taxon>
        <taxon>Aliiglaciecola</taxon>
    </lineage>
</organism>
<accession>K6X3Y8</accession>
<dbReference type="Pfam" id="PF08281">
    <property type="entry name" value="Sigma70_r4_2"/>
    <property type="match status" value="1"/>
</dbReference>
<evidence type="ECO:0000313" key="7">
    <source>
        <dbReference type="EMBL" id="GAC15324.1"/>
    </source>
</evidence>
<evidence type="ECO:0000256" key="3">
    <source>
        <dbReference type="ARBA" id="ARBA00023082"/>
    </source>
</evidence>